<accession>A0AAJ4TSE7</accession>
<reference evidence="1" key="1">
    <citation type="submission" date="2018-10" db="EMBL/GenBank/DDBJ databases">
        <authorList>
            <person name="D'Souza A.W."/>
            <person name="Potter R.F."/>
            <person name="Wallace M."/>
            <person name="Shupe A."/>
            <person name="Patel S."/>
            <person name="Sun S."/>
            <person name="Gul D."/>
            <person name="Kwon J.H."/>
            <person name="Andleeb S."/>
            <person name="Burnham C.-A.D."/>
            <person name="Dantas G."/>
        </authorList>
    </citation>
    <scope>NUCLEOTIDE SEQUENCE</scope>
    <source>
        <strain evidence="1">AL_065</strain>
    </source>
</reference>
<reference evidence="1" key="2">
    <citation type="journal article" date="2019" name="Nat. Commun.">
        <title>Spatiotemporal dynamics of multidrug resistant bacteria on intensive care unit surfaces.</title>
        <authorList>
            <person name="D'Souza A.W."/>
            <person name="Potter R.F."/>
            <person name="Wallace M."/>
            <person name="Shupe A."/>
            <person name="Patel S."/>
            <person name="Sun X."/>
            <person name="Gul D."/>
            <person name="Kwon J.H."/>
            <person name="Andleeb S."/>
            <person name="Burnham C.D."/>
            <person name="Dantas G."/>
        </authorList>
    </citation>
    <scope>NUCLEOTIDE SEQUENCE</scope>
    <source>
        <strain evidence="1">AL_065</strain>
    </source>
</reference>
<dbReference type="Proteomes" id="UP000293391">
    <property type="component" value="Chromosome"/>
</dbReference>
<dbReference type="Pfam" id="PF12261">
    <property type="entry name" value="T_hemolysin"/>
    <property type="match status" value="1"/>
</dbReference>
<organism evidence="1 2">
    <name type="scientific">Acinetobacter lwoffii</name>
    <dbReference type="NCBI Taxonomy" id="28090"/>
    <lineage>
        <taxon>Bacteria</taxon>
        <taxon>Pseudomonadati</taxon>
        <taxon>Pseudomonadota</taxon>
        <taxon>Gammaproteobacteria</taxon>
        <taxon>Moraxellales</taxon>
        <taxon>Moraxellaceae</taxon>
        <taxon>Acinetobacter</taxon>
    </lineage>
</organism>
<sequence length="244" mass="28244">MIKFSFDPYLSSQIHFLNTYFKQPEYKKQINHNKFLLQVPPAYPVISAQDQSLHLTVKTVEQSETPERRSLENFIQEKYQQVHQATVSSFSSTLFAGYHGAEMQVVIGMQHLNQFNAFLEQYLDEPVENILSKLSQTRVSRDKVVEIGNLTALDMDKAKLMVSFLVFHLSQQHIEWAVCTGTTAVRYVLQQMGLRFYVLEKADPQVLGEAQRLWGSYYQQKPYVLAIDVAEALQVARQLYQFSH</sequence>
<dbReference type="AlphaFoldDB" id="A0AAJ4TSE7"/>
<dbReference type="RefSeq" id="WP_129717353.1">
    <property type="nucleotide sequence ID" value="NZ_CP077369.1"/>
</dbReference>
<evidence type="ECO:0000313" key="2">
    <source>
        <dbReference type="Proteomes" id="UP000293391"/>
    </source>
</evidence>
<evidence type="ECO:0000313" key="1">
    <source>
        <dbReference type="EMBL" id="QXR06163.1"/>
    </source>
</evidence>
<protein>
    <submittedName>
        <fullName evidence="1">Thermostable hemolysin</fullName>
    </submittedName>
</protein>
<dbReference type="InterPro" id="IPR022050">
    <property type="entry name" value="T_hemolysin"/>
</dbReference>
<reference evidence="1" key="3">
    <citation type="submission" date="2021-06" db="EMBL/GenBank/DDBJ databases">
        <authorList>
            <person name="Diorio-Toth L."/>
        </authorList>
    </citation>
    <scope>NUCLEOTIDE SEQUENCE</scope>
    <source>
        <strain evidence="1">AL_065</strain>
    </source>
</reference>
<dbReference type="EMBL" id="CP078045">
    <property type="protein sequence ID" value="QXR06163.1"/>
    <property type="molecule type" value="Genomic_DNA"/>
</dbReference>
<proteinExistence type="predicted"/>
<name>A0AAJ4TSE7_ACILW</name>
<gene>
    <name evidence="1" type="ORF">EVX74_008385</name>
</gene>